<dbReference type="InterPro" id="IPR047724">
    <property type="entry name" value="Streptophobe"/>
</dbReference>
<feature type="transmembrane region" description="Helical" evidence="1">
    <location>
        <begin position="314"/>
        <end position="339"/>
    </location>
</feature>
<evidence type="ECO:0000313" key="2">
    <source>
        <dbReference type="EMBL" id="GIH43803.1"/>
    </source>
</evidence>
<feature type="transmembrane region" description="Helical" evidence="1">
    <location>
        <begin position="177"/>
        <end position="197"/>
    </location>
</feature>
<comment type="caution">
    <text evidence="2">The sequence shown here is derived from an EMBL/GenBank/DDBJ whole genome shotgun (WGS) entry which is preliminary data.</text>
</comment>
<evidence type="ECO:0000256" key="1">
    <source>
        <dbReference type="SAM" id="Phobius"/>
    </source>
</evidence>
<keyword evidence="1" id="KW-1133">Transmembrane helix</keyword>
<evidence type="ECO:0000313" key="3">
    <source>
        <dbReference type="Proteomes" id="UP000603904"/>
    </source>
</evidence>
<keyword evidence="3" id="KW-1185">Reference proteome</keyword>
<name>A0ABQ4GA10_9ACTN</name>
<feature type="transmembrane region" description="Helical" evidence="1">
    <location>
        <begin position="21"/>
        <end position="54"/>
    </location>
</feature>
<sequence length="407" mass="39422">MAALARRRLLAESVRGAGAAVLAWLAMATLSAACLLALGTCSAGLVAALVTAAVSGGLGLSADLGLLVHLEGHVVAAPLGVASAGAVCLAYGLLRRSRALPVAALAVRCAAAVVACLGLLALTAALARGVVALGGSGGLPFGGGSTGGVPFGADPGLFPAAGRGAVPARVSLVGDPGAALVGGLARVTVLVLACVLAGRPSPLRPAVRAVVGVCAGVALAAWGAGTVVALVTGASSGWGMPRAAGLALLGGPNVALAALSEALGVPWWPGPALWPAGLVVLLVMGVLSAVPAAREPSAADTRAPRRPLALRTALALGAVMAVAAPVITLMSGASVEAAVEVAGHTLRTVQLGFAGDPVRAAWLGALEGGAAGLAGALVLDTVRRGGASRVRRPYTADPYPRHDAARR</sequence>
<gene>
    <name evidence="2" type="ORF">Mco01_68030</name>
</gene>
<proteinExistence type="predicted"/>
<evidence type="ECO:0008006" key="4">
    <source>
        <dbReference type="Google" id="ProtNLM"/>
    </source>
</evidence>
<feature type="transmembrane region" description="Helical" evidence="1">
    <location>
        <begin position="359"/>
        <end position="382"/>
    </location>
</feature>
<reference evidence="2 3" key="1">
    <citation type="submission" date="2021-01" db="EMBL/GenBank/DDBJ databases">
        <title>Whole genome shotgun sequence of Microbispora corallina NBRC 16416.</title>
        <authorList>
            <person name="Komaki H."/>
            <person name="Tamura T."/>
        </authorList>
    </citation>
    <scope>NUCLEOTIDE SEQUENCE [LARGE SCALE GENOMIC DNA]</scope>
    <source>
        <strain evidence="2 3">NBRC 16416</strain>
    </source>
</reference>
<keyword evidence="1" id="KW-0812">Transmembrane</keyword>
<dbReference type="InterPro" id="IPR006311">
    <property type="entry name" value="TAT_signal"/>
</dbReference>
<feature type="transmembrane region" description="Helical" evidence="1">
    <location>
        <begin position="74"/>
        <end position="93"/>
    </location>
</feature>
<dbReference type="PROSITE" id="PS51318">
    <property type="entry name" value="TAT"/>
    <property type="match status" value="1"/>
</dbReference>
<organism evidence="2 3">
    <name type="scientific">Microbispora corallina</name>
    <dbReference type="NCBI Taxonomy" id="83302"/>
    <lineage>
        <taxon>Bacteria</taxon>
        <taxon>Bacillati</taxon>
        <taxon>Actinomycetota</taxon>
        <taxon>Actinomycetes</taxon>
        <taxon>Streptosporangiales</taxon>
        <taxon>Streptosporangiaceae</taxon>
        <taxon>Microbispora</taxon>
    </lineage>
</organism>
<dbReference type="RefSeq" id="WP_204060858.1">
    <property type="nucleotide sequence ID" value="NZ_BAAAGP010000035.1"/>
</dbReference>
<protein>
    <recommendedName>
        <fullName evidence="4">Integral membrane protein</fullName>
    </recommendedName>
</protein>
<dbReference type="PROSITE" id="PS51257">
    <property type="entry name" value="PROKAR_LIPOPROTEIN"/>
    <property type="match status" value="1"/>
</dbReference>
<dbReference type="EMBL" id="BOOC01000045">
    <property type="protein sequence ID" value="GIH43803.1"/>
    <property type="molecule type" value="Genomic_DNA"/>
</dbReference>
<accession>A0ABQ4GA10</accession>
<feature type="transmembrane region" description="Helical" evidence="1">
    <location>
        <begin position="105"/>
        <end position="127"/>
    </location>
</feature>
<dbReference type="NCBIfam" id="NF038391">
    <property type="entry name" value="streptophobe"/>
    <property type="match status" value="1"/>
</dbReference>
<keyword evidence="1" id="KW-0472">Membrane</keyword>
<feature type="transmembrane region" description="Helical" evidence="1">
    <location>
        <begin position="272"/>
        <end position="293"/>
    </location>
</feature>
<dbReference type="Proteomes" id="UP000603904">
    <property type="component" value="Unassembled WGS sequence"/>
</dbReference>
<feature type="transmembrane region" description="Helical" evidence="1">
    <location>
        <begin position="209"/>
        <end position="231"/>
    </location>
</feature>